<organism evidence="2 3">
    <name type="scientific">Burkholderia lata (strain ATCC 17760 / DSM 23089 / LMG 22485 / NCIMB 9086 / R18194 / 383)</name>
    <dbReference type="NCBI Taxonomy" id="482957"/>
    <lineage>
        <taxon>Bacteria</taxon>
        <taxon>Pseudomonadati</taxon>
        <taxon>Pseudomonadota</taxon>
        <taxon>Betaproteobacteria</taxon>
        <taxon>Burkholderiales</taxon>
        <taxon>Burkholderiaceae</taxon>
        <taxon>Burkholderia</taxon>
        <taxon>Burkholderia cepacia complex</taxon>
    </lineage>
</organism>
<dbReference type="EMBL" id="CABVQN010000001">
    <property type="protein sequence ID" value="VWC65689.1"/>
    <property type="molecule type" value="Genomic_DNA"/>
</dbReference>
<sequence>MRIASHPPRTSWGRGLAGGASARPASRFGHRNRTVAILPAQARVGLLTDCKESSDERRGAEFAVSTGRNRCARGRLPLECTGIGLVRQAGGMLASRSTGLRAMRSSASRSATLIYGGRWVRRVHSSAKATTCSATSFTWRRAVPSGNTRTFASIIRQTVSTWFARTCKRSVRCVALTERFTTSSIARFGRADEAEVERRDARRRSLAGDRSSQPRSVYHRTYGATRGTEPHGLVRCATRKR</sequence>
<name>A0A6P2U6Z7_BURL3</name>
<feature type="region of interest" description="Disordered" evidence="1">
    <location>
        <begin position="199"/>
        <end position="241"/>
    </location>
</feature>
<evidence type="ECO:0000313" key="2">
    <source>
        <dbReference type="EMBL" id="VWC65689.1"/>
    </source>
</evidence>
<evidence type="ECO:0000256" key="1">
    <source>
        <dbReference type="SAM" id="MobiDB-lite"/>
    </source>
</evidence>
<dbReference type="AlphaFoldDB" id="A0A6P2U6Z7"/>
<protein>
    <submittedName>
        <fullName evidence="2">Uncharacterized protein</fullName>
    </submittedName>
</protein>
<gene>
    <name evidence="2" type="ORF">BLA39750_00146</name>
</gene>
<reference evidence="2 3" key="1">
    <citation type="submission" date="2019-09" db="EMBL/GenBank/DDBJ databases">
        <authorList>
            <person name="Depoorter E."/>
        </authorList>
    </citation>
    <scope>NUCLEOTIDE SEQUENCE [LARGE SCALE GENOMIC DNA]</scope>
    <source>
        <strain evidence="2">R-39750</strain>
    </source>
</reference>
<evidence type="ECO:0000313" key="3">
    <source>
        <dbReference type="Proteomes" id="UP000494110"/>
    </source>
</evidence>
<proteinExistence type="predicted"/>
<accession>A0A6P2U6Z7</accession>
<dbReference type="Proteomes" id="UP000494110">
    <property type="component" value="Unassembled WGS sequence"/>
</dbReference>
<feature type="region of interest" description="Disordered" evidence="1">
    <location>
        <begin position="1"/>
        <end position="25"/>
    </location>
</feature>